<keyword evidence="6" id="KW-0735">Signal-anchor</keyword>
<comment type="function">
    <text evidence="20">Transfers the sialyl group (N-acetyl-alpha-neuraminyl or NeuAc) from CMP-NeuAc to the non-reducing terminal galactose (Gal) of glycosphingolipids forming gangliosides (important molecules involved in the regulation of multiple cellular processes, including cell proliferation and differentiation, apoptosis, embryogenesis, development, and oncogenesis). Mainly involved in the biosynthesis of ganglioside GM3 but can also use different glycolipids as substrate acceptors such as D-galactosylceramide (GalCer), asialo-GM2 (GA2) and asialo-GM1 (GA1), although less preferentially than beta-D-Gal-(1-&gt;4)-beta-D-Glc-(1&lt;-&gt;1)-Cer (LacCer).</text>
</comment>
<dbReference type="GeneID" id="101679411"/>
<evidence type="ECO:0000256" key="23">
    <source>
        <dbReference type="ARBA" id="ARBA00049539"/>
    </source>
</evidence>
<evidence type="ECO:0000256" key="8">
    <source>
        <dbReference type="ARBA" id="ARBA00023034"/>
    </source>
</evidence>
<evidence type="ECO:0000256" key="17">
    <source>
        <dbReference type="ARBA" id="ARBA00041976"/>
    </source>
</evidence>
<comment type="catalytic activity">
    <reaction evidence="21">
        <text>a beta-D-Gal-(1&lt;-&gt;1')-ceramide + CMP-N-acetyl-beta-neuraminate = N-acetyl-alpha-neuraminosyl-(2-&gt;3)-beta-D-galactosyl-(1&lt;-&gt;1')-ceramide + CMP + H(+)</text>
        <dbReference type="Rhea" id="RHEA:41780"/>
        <dbReference type="ChEBI" id="CHEBI:15378"/>
        <dbReference type="ChEBI" id="CHEBI:57812"/>
        <dbReference type="ChEBI" id="CHEBI:60377"/>
        <dbReference type="ChEBI" id="CHEBI:82643"/>
        <dbReference type="ChEBI" id="CHEBI:143593"/>
    </reaction>
    <physiologicalReaction direction="left-to-right" evidence="21">
        <dbReference type="Rhea" id="RHEA:41781"/>
    </physiologicalReaction>
</comment>
<evidence type="ECO:0000256" key="9">
    <source>
        <dbReference type="ARBA" id="ARBA00023098"/>
    </source>
</evidence>
<evidence type="ECO:0000313" key="26">
    <source>
        <dbReference type="Proteomes" id="UP000000715"/>
    </source>
</evidence>
<evidence type="ECO:0000256" key="20">
    <source>
        <dbReference type="ARBA" id="ARBA00045587"/>
    </source>
</evidence>
<dbReference type="InterPro" id="IPR051142">
    <property type="entry name" value="Glycosyltransferase_29"/>
</dbReference>
<protein>
    <recommendedName>
        <fullName evidence="14">Lactosylceramide alpha-2,3-sialyltransferase</fullName>
        <ecNumber evidence="13">2.4.3.9</ecNumber>
    </recommendedName>
    <alternativeName>
        <fullName evidence="15">CMP-NeuAc:lactosylceramide alpha-2,3-sialyltransferase</fullName>
    </alternativeName>
    <alternativeName>
        <fullName evidence="18">Ganglioside GM3 synthase</fullName>
    </alternativeName>
    <alternativeName>
        <fullName evidence="17">ST3Gal V</fullName>
    </alternativeName>
    <alternativeName>
        <fullName evidence="16">Sialyltransferase 9</fullName>
    </alternativeName>
</protein>
<dbReference type="GO" id="GO:0000139">
    <property type="term" value="C:Golgi membrane"/>
    <property type="evidence" value="ECO:0007669"/>
    <property type="project" value="UniProtKB-SubCell"/>
</dbReference>
<keyword evidence="7 25" id="KW-1133">Transmembrane helix</keyword>
<keyword evidence="4" id="KW-0808">Transferase</keyword>
<evidence type="ECO:0000256" key="1">
    <source>
        <dbReference type="ARBA" id="ARBA00004323"/>
    </source>
</evidence>
<evidence type="ECO:0000256" key="3">
    <source>
        <dbReference type="ARBA" id="ARBA00022676"/>
    </source>
</evidence>
<comment type="subcellular location">
    <subcellularLocation>
        <location evidence="1">Golgi apparatus membrane</location>
        <topology evidence="1">Single-pass type II membrane protein</topology>
    </subcellularLocation>
</comment>
<dbReference type="PIRSF" id="PIRSF005557">
    <property type="entry name" value="Sialyl_trans"/>
    <property type="match status" value="1"/>
</dbReference>
<feature type="disulfide bond" evidence="24">
    <location>
        <begin position="210"/>
        <end position="389"/>
    </location>
</feature>
<feature type="transmembrane region" description="Helical" evidence="25">
    <location>
        <begin position="77"/>
        <end position="98"/>
    </location>
</feature>
<name>A0A8U0V1Y5_MUSPF</name>
<evidence type="ECO:0000256" key="16">
    <source>
        <dbReference type="ARBA" id="ARBA00041896"/>
    </source>
</evidence>
<keyword evidence="3" id="KW-0328">Glycosyltransferase</keyword>
<keyword evidence="26" id="KW-1185">Reference proteome</keyword>
<proteinExistence type="inferred from homology"/>
<keyword evidence="11" id="KW-1015">Disulfide bond</keyword>
<dbReference type="CTD" id="8869"/>
<keyword evidence="12" id="KW-0325">Glycoprotein</keyword>
<evidence type="ECO:0000256" key="15">
    <source>
        <dbReference type="ARBA" id="ARBA00041341"/>
    </source>
</evidence>
<comment type="catalytic activity">
    <reaction evidence="23">
        <text>ganglioside GA1 (d18:1(4E)/18:0) + CMP-N-acetyl-beta-neuraminate = ganglioside GM1 (d18:1(4E)/18:0) + CMP + H(+)</text>
        <dbReference type="Rhea" id="RHEA:41784"/>
        <dbReference type="ChEBI" id="CHEBI:15378"/>
        <dbReference type="ChEBI" id="CHEBI:57812"/>
        <dbReference type="ChEBI" id="CHEBI:60377"/>
        <dbReference type="ChEBI" id="CHEBI:73110"/>
        <dbReference type="ChEBI" id="CHEBI:78484"/>
    </reaction>
    <physiologicalReaction direction="left-to-right" evidence="23">
        <dbReference type="Rhea" id="RHEA:41785"/>
    </physiologicalReaction>
</comment>
<keyword evidence="10 25" id="KW-0472">Membrane</keyword>
<evidence type="ECO:0000256" key="11">
    <source>
        <dbReference type="ARBA" id="ARBA00023157"/>
    </source>
</evidence>
<accession>A0A8U0V1Y5</accession>
<evidence type="ECO:0000256" key="4">
    <source>
        <dbReference type="ARBA" id="ARBA00022679"/>
    </source>
</evidence>
<comment type="catalytic activity">
    <reaction evidence="22">
        <text>ganglioside GA2 (d18:1(4E)/18:0) + CMP-N-acetyl-beta-neuraminate = ganglioside GM2 (d18:1(4E)/18:0) + CMP + H(+)</text>
        <dbReference type="Rhea" id="RHEA:41776"/>
        <dbReference type="ChEBI" id="CHEBI:15378"/>
        <dbReference type="ChEBI" id="CHEBI:57812"/>
        <dbReference type="ChEBI" id="CHEBI:60377"/>
        <dbReference type="ChEBI" id="CHEBI:78485"/>
        <dbReference type="ChEBI" id="CHEBI:78486"/>
    </reaction>
    <physiologicalReaction direction="left-to-right" evidence="22">
        <dbReference type="Rhea" id="RHEA:41777"/>
    </physiologicalReaction>
</comment>
<comment type="similarity">
    <text evidence="2">Belongs to the glycosyltransferase 29 family.</text>
</comment>
<dbReference type="EC" id="2.4.3.9" evidence="13"/>
<evidence type="ECO:0000313" key="27">
    <source>
        <dbReference type="RefSeq" id="XP_044935034.1"/>
    </source>
</evidence>
<evidence type="ECO:0000256" key="21">
    <source>
        <dbReference type="ARBA" id="ARBA00048050"/>
    </source>
</evidence>
<keyword evidence="8" id="KW-0333">Golgi apparatus</keyword>
<keyword evidence="9" id="KW-0443">Lipid metabolism</keyword>
<reference evidence="27" key="1">
    <citation type="submission" date="2025-08" db="UniProtKB">
        <authorList>
            <consortium name="RefSeq"/>
        </authorList>
    </citation>
    <scope>IDENTIFICATION</scope>
    <source>
        <tissue evidence="27">Brain</tissue>
    </source>
</reference>
<dbReference type="RefSeq" id="XP_044935034.1">
    <property type="nucleotide sequence ID" value="XM_045079099.1"/>
</dbReference>
<evidence type="ECO:0000256" key="25">
    <source>
        <dbReference type="SAM" id="Phobius"/>
    </source>
</evidence>
<gene>
    <name evidence="27" type="primary">ST3GAL5</name>
</gene>
<dbReference type="InterPro" id="IPR012163">
    <property type="entry name" value="Sialyl_trans"/>
</dbReference>
<dbReference type="Pfam" id="PF00777">
    <property type="entry name" value="Glyco_transf_29"/>
    <property type="match status" value="2"/>
</dbReference>
<evidence type="ECO:0000256" key="7">
    <source>
        <dbReference type="ARBA" id="ARBA00022989"/>
    </source>
</evidence>
<dbReference type="PANTHER" id="PTHR13713">
    <property type="entry name" value="SIALYLTRANSFERASE"/>
    <property type="match status" value="1"/>
</dbReference>
<evidence type="ECO:0000256" key="5">
    <source>
        <dbReference type="ARBA" id="ARBA00022692"/>
    </source>
</evidence>
<dbReference type="OrthoDB" id="10264956at2759"/>
<dbReference type="CDD" id="cd23983">
    <property type="entry name" value="GT29_ST3GAL5"/>
    <property type="match status" value="1"/>
</dbReference>
<evidence type="ECO:0000256" key="6">
    <source>
        <dbReference type="ARBA" id="ARBA00022968"/>
    </source>
</evidence>
<organism evidence="26 27">
    <name type="scientific">Mustela putorius furo</name>
    <name type="common">European domestic ferret</name>
    <name type="synonym">Mustela furo</name>
    <dbReference type="NCBI Taxonomy" id="9669"/>
    <lineage>
        <taxon>Eukaryota</taxon>
        <taxon>Metazoa</taxon>
        <taxon>Chordata</taxon>
        <taxon>Craniata</taxon>
        <taxon>Vertebrata</taxon>
        <taxon>Euteleostomi</taxon>
        <taxon>Mammalia</taxon>
        <taxon>Eutheria</taxon>
        <taxon>Laurasiatheria</taxon>
        <taxon>Carnivora</taxon>
        <taxon>Caniformia</taxon>
        <taxon>Musteloidea</taxon>
        <taxon>Mustelidae</taxon>
        <taxon>Mustelinae</taxon>
        <taxon>Mustela</taxon>
    </lineage>
</organism>
<dbReference type="FunFam" id="3.90.1480.20:FF:000006">
    <property type="entry name" value="ST3 beta-galactoside alpha-2,3-sialyltransferase 5"/>
    <property type="match status" value="1"/>
</dbReference>
<evidence type="ECO:0000256" key="19">
    <source>
        <dbReference type="ARBA" id="ARBA00043651"/>
    </source>
</evidence>
<dbReference type="InterPro" id="IPR001675">
    <property type="entry name" value="Glyco_trans_29"/>
</dbReference>
<evidence type="ECO:0000256" key="10">
    <source>
        <dbReference type="ARBA" id="ARBA00023136"/>
    </source>
</evidence>
<dbReference type="AlphaFoldDB" id="A0A8U0V1Y5"/>
<evidence type="ECO:0000256" key="12">
    <source>
        <dbReference type="ARBA" id="ARBA00023180"/>
    </source>
</evidence>
<sequence length="454" mass="51961">MRTKAAGGAERRPLQLRTDSVAAAPAGRGDLTSACIHYTPLVSMPSEYKCVKLRSDRWRPSLQWYTRAQNKMRRPNLILKDILKCTLLVFGVWILYILKLNYTTEECDMKKMHYVDPDRAKRAQKYAQQVLRKECRPKFAKKSMARLFEHRYSPDLPPFVKEAPKVNEAEYKYDPPFGFRKFSSQVQTLLEILPEHDLPEHLRAKSCRRCVVIGSGGILHGLALGHALNQFDVVIRMRQTRSTVPAGSSSDLLSPNVLNSAPVEGYSEHVGNKTTIRMTYPEGAPLSDLEYYSNDLFVAVLFKSVDFSWLQAMVKNETLPFWVRLFFWKQVAEKIPLQPKHFRILNPVIIKETAFDILQYSEPQSRFWGRDKNVPTIGVIAVILATHLCDEVSLAGFGYDLNQPKTPLHYFDNLCMAAMNFQTMHNVTTETRFLVRLVKEGVVEDLSGGIHCEF</sequence>
<comment type="catalytic activity">
    <reaction evidence="19">
        <text>a beta-D-Gal-(1-&gt;4)-beta-D-Glc-(1&lt;-&gt;1)-Cer(d18:1(4E)) + CMP-N-acetyl-beta-neuraminate = a ganglioside GM3 (d18:1(4E)) + CMP + H(+)</text>
        <dbReference type="Rhea" id="RHEA:18417"/>
        <dbReference type="ChEBI" id="CHEBI:15378"/>
        <dbReference type="ChEBI" id="CHEBI:17950"/>
        <dbReference type="ChEBI" id="CHEBI:57812"/>
        <dbReference type="ChEBI" id="CHEBI:60065"/>
        <dbReference type="ChEBI" id="CHEBI:60377"/>
        <dbReference type="EC" id="2.4.3.9"/>
    </reaction>
    <physiologicalReaction direction="left-to-right" evidence="19">
        <dbReference type="Rhea" id="RHEA:18418"/>
    </physiologicalReaction>
</comment>
<evidence type="ECO:0000256" key="18">
    <source>
        <dbReference type="ARBA" id="ARBA00042545"/>
    </source>
</evidence>
<dbReference type="Gene3D" id="3.90.1480.20">
    <property type="entry name" value="Glycosyl transferase family 29"/>
    <property type="match status" value="1"/>
</dbReference>
<evidence type="ECO:0000256" key="2">
    <source>
        <dbReference type="ARBA" id="ARBA00006003"/>
    </source>
</evidence>
<evidence type="ECO:0000256" key="14">
    <source>
        <dbReference type="ARBA" id="ARBA00039792"/>
    </source>
</evidence>
<dbReference type="GO" id="GO:0047291">
    <property type="term" value="F:lactosylceramide alpha-2,3-sialyltransferase activity"/>
    <property type="evidence" value="ECO:0007669"/>
    <property type="project" value="UniProtKB-EC"/>
</dbReference>
<dbReference type="PANTHER" id="PTHR13713:SF60">
    <property type="entry name" value="LACTOSYLCERAMIDE ALPHA-2,3-SIALYLTRANSFERASE"/>
    <property type="match status" value="1"/>
</dbReference>
<dbReference type="Proteomes" id="UP000000715">
    <property type="component" value="Unplaced"/>
</dbReference>
<evidence type="ECO:0000256" key="22">
    <source>
        <dbReference type="ARBA" id="ARBA00048805"/>
    </source>
</evidence>
<keyword evidence="5 25" id="KW-0812">Transmembrane</keyword>
<dbReference type="GO" id="GO:0006629">
    <property type="term" value="P:lipid metabolic process"/>
    <property type="evidence" value="ECO:0007669"/>
    <property type="project" value="UniProtKB-KW"/>
</dbReference>
<evidence type="ECO:0000256" key="13">
    <source>
        <dbReference type="ARBA" id="ARBA00039111"/>
    </source>
</evidence>
<evidence type="ECO:0000256" key="24">
    <source>
        <dbReference type="PIRSR" id="PIRSR005557-2"/>
    </source>
</evidence>
<dbReference type="InterPro" id="IPR038578">
    <property type="entry name" value="GT29-like_sf"/>
</dbReference>